<reference evidence="2" key="2">
    <citation type="submission" date="2021-09" db="EMBL/GenBank/DDBJ databases">
        <authorList>
            <person name="Jia N."/>
            <person name="Wang J."/>
            <person name="Shi W."/>
            <person name="Du L."/>
            <person name="Sun Y."/>
            <person name="Zhan W."/>
            <person name="Jiang J."/>
            <person name="Wang Q."/>
            <person name="Zhang B."/>
            <person name="Ji P."/>
            <person name="Sakyi L.B."/>
            <person name="Cui X."/>
            <person name="Yuan T."/>
            <person name="Jiang B."/>
            <person name="Yang W."/>
            <person name="Lam T.T.-Y."/>
            <person name="Chang Q."/>
            <person name="Ding S."/>
            <person name="Wang X."/>
            <person name="Zhu J."/>
            <person name="Ruan X."/>
            <person name="Zhao L."/>
            <person name="Wei J."/>
            <person name="Que T."/>
            <person name="Du C."/>
            <person name="Cheng J."/>
            <person name="Dai P."/>
            <person name="Han X."/>
            <person name="Huang E."/>
            <person name="Gao Y."/>
            <person name="Liu J."/>
            <person name="Shao H."/>
            <person name="Ye R."/>
            <person name="Li L."/>
            <person name="Wei W."/>
            <person name="Wang X."/>
            <person name="Wang C."/>
            <person name="Huo Q."/>
            <person name="Li W."/>
            <person name="Guo W."/>
            <person name="Chen H."/>
            <person name="Chen S."/>
            <person name="Zhou L."/>
            <person name="Zhou L."/>
            <person name="Ni X."/>
            <person name="Tian J."/>
            <person name="Zhou Y."/>
            <person name="Sheng Y."/>
            <person name="Liu T."/>
            <person name="Pan Y."/>
            <person name="Xia L."/>
            <person name="Li J."/>
            <person name="Zhao F."/>
            <person name="Cao W."/>
        </authorList>
    </citation>
    <scope>NUCLEOTIDE SEQUENCE</scope>
    <source>
        <strain evidence="2">Rsan-2018</strain>
        <tissue evidence="2">Larvae</tissue>
    </source>
</reference>
<keyword evidence="3" id="KW-1185">Reference proteome</keyword>
<dbReference type="EMBL" id="JABSTV010001245">
    <property type="protein sequence ID" value="KAH7982659.1"/>
    <property type="molecule type" value="Genomic_DNA"/>
</dbReference>
<reference evidence="2" key="1">
    <citation type="journal article" date="2020" name="Cell">
        <title>Large-Scale Comparative Analyses of Tick Genomes Elucidate Their Genetic Diversity and Vector Capacities.</title>
        <authorList>
            <consortium name="Tick Genome and Microbiome Consortium (TIGMIC)"/>
            <person name="Jia N."/>
            <person name="Wang J."/>
            <person name="Shi W."/>
            <person name="Du L."/>
            <person name="Sun Y."/>
            <person name="Zhan W."/>
            <person name="Jiang J.F."/>
            <person name="Wang Q."/>
            <person name="Zhang B."/>
            <person name="Ji P."/>
            <person name="Bell-Sakyi L."/>
            <person name="Cui X.M."/>
            <person name="Yuan T.T."/>
            <person name="Jiang B.G."/>
            <person name="Yang W.F."/>
            <person name="Lam T.T."/>
            <person name="Chang Q.C."/>
            <person name="Ding S.J."/>
            <person name="Wang X.J."/>
            <person name="Zhu J.G."/>
            <person name="Ruan X.D."/>
            <person name="Zhao L."/>
            <person name="Wei J.T."/>
            <person name="Ye R.Z."/>
            <person name="Que T.C."/>
            <person name="Du C.H."/>
            <person name="Zhou Y.H."/>
            <person name="Cheng J.X."/>
            <person name="Dai P.F."/>
            <person name="Guo W.B."/>
            <person name="Han X.H."/>
            <person name="Huang E.J."/>
            <person name="Li L.F."/>
            <person name="Wei W."/>
            <person name="Gao Y.C."/>
            <person name="Liu J.Z."/>
            <person name="Shao H.Z."/>
            <person name="Wang X."/>
            <person name="Wang C.C."/>
            <person name="Yang T.C."/>
            <person name="Huo Q.B."/>
            <person name="Li W."/>
            <person name="Chen H.Y."/>
            <person name="Chen S.E."/>
            <person name="Zhou L.G."/>
            <person name="Ni X.B."/>
            <person name="Tian J.H."/>
            <person name="Sheng Y."/>
            <person name="Liu T."/>
            <person name="Pan Y.S."/>
            <person name="Xia L.Y."/>
            <person name="Li J."/>
            <person name="Zhao F."/>
            <person name="Cao W.C."/>
        </authorList>
    </citation>
    <scope>NUCLEOTIDE SEQUENCE</scope>
    <source>
        <strain evidence="2">Rsan-2018</strain>
    </source>
</reference>
<accession>A0A9D4QGT4</accession>
<organism evidence="2 3">
    <name type="scientific">Rhipicephalus sanguineus</name>
    <name type="common">Brown dog tick</name>
    <name type="synonym">Ixodes sanguineus</name>
    <dbReference type="NCBI Taxonomy" id="34632"/>
    <lineage>
        <taxon>Eukaryota</taxon>
        <taxon>Metazoa</taxon>
        <taxon>Ecdysozoa</taxon>
        <taxon>Arthropoda</taxon>
        <taxon>Chelicerata</taxon>
        <taxon>Arachnida</taxon>
        <taxon>Acari</taxon>
        <taxon>Parasitiformes</taxon>
        <taxon>Ixodida</taxon>
        <taxon>Ixodoidea</taxon>
        <taxon>Ixodidae</taxon>
        <taxon>Rhipicephalinae</taxon>
        <taxon>Rhipicephalus</taxon>
        <taxon>Rhipicephalus</taxon>
    </lineage>
</organism>
<evidence type="ECO:0000256" key="1">
    <source>
        <dbReference type="SAM" id="MobiDB-lite"/>
    </source>
</evidence>
<proteinExistence type="predicted"/>
<name>A0A9D4QGT4_RHISA</name>
<feature type="region of interest" description="Disordered" evidence="1">
    <location>
        <begin position="44"/>
        <end position="75"/>
    </location>
</feature>
<evidence type="ECO:0000313" key="3">
    <source>
        <dbReference type="Proteomes" id="UP000821837"/>
    </source>
</evidence>
<dbReference type="AlphaFoldDB" id="A0A9D4QGT4"/>
<comment type="caution">
    <text evidence="2">The sequence shown here is derived from an EMBL/GenBank/DDBJ whole genome shotgun (WGS) entry which is preliminary data.</text>
</comment>
<gene>
    <name evidence="2" type="ORF">HPB52_006286</name>
</gene>
<sequence length="106" mass="11609">MEEAEALRLIQVSVVSRITYVIPSALINAVVYKNNTAIRKAHKQTPENTIGGVGNWETHPLTPGTLCPAPPPPPKTASVPRVIWGNIVLPLPRNKHPMDHSHRTEA</sequence>
<evidence type="ECO:0000313" key="2">
    <source>
        <dbReference type="EMBL" id="KAH7982659.1"/>
    </source>
</evidence>
<protein>
    <submittedName>
        <fullName evidence="2">Uncharacterized protein</fullName>
    </submittedName>
</protein>
<dbReference type="Proteomes" id="UP000821837">
    <property type="component" value="Chromosome 1"/>
</dbReference>